<dbReference type="InterPro" id="IPR006076">
    <property type="entry name" value="FAD-dep_OxRdtase"/>
</dbReference>
<dbReference type="InterPro" id="IPR036188">
    <property type="entry name" value="FAD/NAD-bd_sf"/>
</dbReference>
<keyword evidence="1" id="KW-0560">Oxidoreductase</keyword>
<dbReference type="PRINTS" id="PR00420">
    <property type="entry name" value="RNGMNOXGNASE"/>
</dbReference>
<dbReference type="Pfam" id="PF01266">
    <property type="entry name" value="DAO"/>
    <property type="match status" value="1"/>
</dbReference>
<dbReference type="GO" id="GO:0016491">
    <property type="term" value="F:oxidoreductase activity"/>
    <property type="evidence" value="ECO:0007669"/>
    <property type="project" value="UniProtKB-KW"/>
</dbReference>
<dbReference type="PANTHER" id="PTHR13847">
    <property type="entry name" value="SARCOSINE DEHYDROGENASE-RELATED"/>
    <property type="match status" value="1"/>
</dbReference>
<reference evidence="3 4" key="1">
    <citation type="submission" date="2015-02" db="EMBL/GenBank/DDBJ databases">
        <title>Draft genome sequence of Kitasatospora griseola MF730-N6, a bafilomycin, terpentecin and satosporin producer.</title>
        <authorList>
            <person name="Arens J.C."/>
            <person name="Haltli B."/>
            <person name="Kerr R.G."/>
        </authorList>
    </citation>
    <scope>NUCLEOTIDE SEQUENCE [LARGE SCALE GENOMIC DNA]</scope>
    <source>
        <strain evidence="3 4">MF730-N6</strain>
    </source>
</reference>
<keyword evidence="4" id="KW-1185">Reference proteome</keyword>
<dbReference type="Proteomes" id="UP000032066">
    <property type="component" value="Unassembled WGS sequence"/>
</dbReference>
<evidence type="ECO:0000313" key="3">
    <source>
        <dbReference type="EMBL" id="KIQ65376.1"/>
    </source>
</evidence>
<feature type="domain" description="FAD dependent oxidoreductase" evidence="2">
    <location>
        <begin position="8"/>
        <end position="353"/>
    </location>
</feature>
<dbReference type="GO" id="GO:0005737">
    <property type="term" value="C:cytoplasm"/>
    <property type="evidence" value="ECO:0007669"/>
    <property type="project" value="TreeGrafter"/>
</dbReference>
<protein>
    <submittedName>
        <fullName evidence="3">FAD-dependent oxidoreductase</fullName>
    </submittedName>
</protein>
<dbReference type="OrthoDB" id="9806452at2"/>
<dbReference type="Gene3D" id="3.50.50.60">
    <property type="entry name" value="FAD/NAD(P)-binding domain"/>
    <property type="match status" value="1"/>
</dbReference>
<dbReference type="Gene3D" id="3.30.9.10">
    <property type="entry name" value="D-Amino Acid Oxidase, subunit A, domain 2"/>
    <property type="match status" value="1"/>
</dbReference>
<dbReference type="STRING" id="2064.TR51_15810"/>
<proteinExistence type="predicted"/>
<dbReference type="SUPFAM" id="SSF51905">
    <property type="entry name" value="FAD/NAD(P)-binding domain"/>
    <property type="match status" value="1"/>
</dbReference>
<dbReference type="PANTHER" id="PTHR13847:SF287">
    <property type="entry name" value="FAD-DEPENDENT OXIDOREDUCTASE DOMAIN-CONTAINING PROTEIN 1"/>
    <property type="match status" value="1"/>
</dbReference>
<dbReference type="AlphaFoldDB" id="A0A0D0P1A9"/>
<evidence type="ECO:0000313" key="4">
    <source>
        <dbReference type="Proteomes" id="UP000032066"/>
    </source>
</evidence>
<comment type="caution">
    <text evidence="3">The sequence shown here is derived from an EMBL/GenBank/DDBJ whole genome shotgun (WGS) entry which is preliminary data.</text>
</comment>
<organism evidence="3 4">
    <name type="scientific">Kitasatospora griseola</name>
    <name type="common">Streptomyces griseolosporeus</name>
    <dbReference type="NCBI Taxonomy" id="2064"/>
    <lineage>
        <taxon>Bacteria</taxon>
        <taxon>Bacillati</taxon>
        <taxon>Actinomycetota</taxon>
        <taxon>Actinomycetes</taxon>
        <taxon>Kitasatosporales</taxon>
        <taxon>Streptomycetaceae</taxon>
        <taxon>Kitasatospora</taxon>
    </lineage>
</organism>
<evidence type="ECO:0000259" key="2">
    <source>
        <dbReference type="Pfam" id="PF01266"/>
    </source>
</evidence>
<dbReference type="EMBL" id="JXZB01000002">
    <property type="protein sequence ID" value="KIQ65376.1"/>
    <property type="molecule type" value="Genomic_DNA"/>
</dbReference>
<dbReference type="PATRIC" id="fig|2064.6.peg.3391"/>
<gene>
    <name evidence="3" type="ORF">TR51_15810</name>
</gene>
<sequence>MTTALTADVAIVGGGIIGLATAERLTAHGASVVLIDDTGATGGATSASGGLVRAFEPTGAHAAWAAEGCARYQRRGWHGTWPELREHGSLTLLDRDSLVRAGAALETAHAAGHETVVLDPGEIARTFPGLAVPEHLLGVLEPRAGWLPVTAVARAVLRDAGSTLRLLTARATALLTRPLSRIRGVRTTSGPVYADAVLLAAGAGSEPLAASVGVRLPMRTRAVGYCLFRCEDAASLANLPTVVDGTTGAWLRRWDTDGVVLAGVSSTRTGVPATVRRTVPAAEEQRVRSVVRHRCPQLSGARAVGGVAAYDALTPDGPAAVTSWPHPRGLVTAVGWNGGGFKLAPAVGRHAADELLKAVAR</sequence>
<accession>A0A0D0P1A9</accession>
<evidence type="ECO:0000256" key="1">
    <source>
        <dbReference type="ARBA" id="ARBA00023002"/>
    </source>
</evidence>
<name>A0A0D0P1A9_KITGR</name>
<dbReference type="RefSeq" id="WP_043911641.1">
    <property type="nucleotide sequence ID" value="NZ_JXZB01000002.1"/>
</dbReference>